<dbReference type="CDD" id="cd06661">
    <property type="entry name" value="GGCT_like"/>
    <property type="match status" value="1"/>
</dbReference>
<name>A0A6I6HIS6_VARPD</name>
<evidence type="ECO:0000313" key="3">
    <source>
        <dbReference type="Proteomes" id="UP000425817"/>
    </source>
</evidence>
<accession>A0A6I6HIS6</accession>
<dbReference type="AlphaFoldDB" id="A0A6I6HIS6"/>
<sequence length="146" mass="15920">MDSMMPQSLRFDGAPAVRTPGHVFVYGTLRRGGRNDIARFRPEPIHVADAAIAGTLYDLGAYPGLVLNGKGRVLGEIYRIEPEVEAVLDVLEEVADDDSGEYIKRRVTVDAGTRQFECLVYEIHPARISGRAVIGSGDWIAHAAAK</sequence>
<dbReference type="OrthoDB" id="8538589at2"/>
<dbReference type="EMBL" id="CP046622">
    <property type="protein sequence ID" value="QGW81807.1"/>
    <property type="molecule type" value="Genomic_DNA"/>
</dbReference>
<protein>
    <submittedName>
        <fullName evidence="2">Gamma-glutamylcyclotransferase</fullName>
    </submittedName>
</protein>
<keyword evidence="2" id="KW-0808">Transferase</keyword>
<dbReference type="InterPro" id="IPR013024">
    <property type="entry name" value="GGCT-like"/>
</dbReference>
<evidence type="ECO:0000313" key="2">
    <source>
        <dbReference type="EMBL" id="QGW81807.1"/>
    </source>
</evidence>
<dbReference type="GO" id="GO:0016740">
    <property type="term" value="F:transferase activity"/>
    <property type="evidence" value="ECO:0007669"/>
    <property type="project" value="UniProtKB-KW"/>
</dbReference>
<organism evidence="2 3">
    <name type="scientific">Variovorax paradoxus</name>
    <dbReference type="NCBI Taxonomy" id="34073"/>
    <lineage>
        <taxon>Bacteria</taxon>
        <taxon>Pseudomonadati</taxon>
        <taxon>Pseudomonadota</taxon>
        <taxon>Betaproteobacteria</taxon>
        <taxon>Burkholderiales</taxon>
        <taxon>Comamonadaceae</taxon>
        <taxon>Variovorax</taxon>
    </lineage>
</organism>
<dbReference type="InterPro" id="IPR036568">
    <property type="entry name" value="GGCT-like_sf"/>
</dbReference>
<proteinExistence type="predicted"/>
<dbReference type="Pfam" id="PF06094">
    <property type="entry name" value="GGACT"/>
    <property type="match status" value="1"/>
</dbReference>
<dbReference type="Proteomes" id="UP000425817">
    <property type="component" value="Chromosome"/>
</dbReference>
<evidence type="ECO:0000259" key="1">
    <source>
        <dbReference type="Pfam" id="PF06094"/>
    </source>
</evidence>
<dbReference type="Gene3D" id="3.10.490.10">
    <property type="entry name" value="Gamma-glutamyl cyclotransferase-like"/>
    <property type="match status" value="1"/>
</dbReference>
<reference evidence="2 3" key="1">
    <citation type="submission" date="2019-12" db="EMBL/GenBank/DDBJ databases">
        <title>Hybrid Genome Assemblies of two High G+C Isolates from Undergraduate Microbiology Courses.</title>
        <authorList>
            <person name="Ne Ville C.J."/>
            <person name="Enright D."/>
            <person name="Hernandez I."/>
            <person name="Dodsworth J."/>
            <person name="Orwin P.M."/>
        </authorList>
    </citation>
    <scope>NUCLEOTIDE SEQUENCE [LARGE SCALE GENOMIC DNA]</scope>
    <source>
        <strain evidence="2 3">CSUSB</strain>
    </source>
</reference>
<dbReference type="InterPro" id="IPR009288">
    <property type="entry name" value="AIG2-like_dom"/>
</dbReference>
<feature type="domain" description="Gamma-glutamylcyclotransferase AIG2-like" evidence="1">
    <location>
        <begin position="23"/>
        <end position="140"/>
    </location>
</feature>
<dbReference type="SUPFAM" id="SSF110857">
    <property type="entry name" value="Gamma-glutamyl cyclotransferase-like"/>
    <property type="match status" value="1"/>
</dbReference>
<gene>
    <name evidence="2" type="ORF">GOQ09_09485</name>
</gene>